<sequence length="243" mass="28786">MACLGQKTKAKKKNLKTYSDYFLWVDSVNILIKFFYDREKVEQKPAIYSFKQLHKEIVAKDIRLSSFFNSIYNAIFLDKKNEKYLDKLDKRLVVECYIICSNQNSKLIVFKEDIFLFLDLMRTEIANSYSSLIESYLENNKYNALALNVDNYHNIHAKWIPNTCSTLTMAYMTTLLLNRINIIAILRMILNNASIHNPKLIDFKLICNILDYYYMDQIAKTFNNQFYYETSLDEKVKNLTLQL</sequence>
<dbReference type="Proteomes" id="UP000789901">
    <property type="component" value="Unassembled WGS sequence"/>
</dbReference>
<comment type="caution">
    <text evidence="1">The sequence shown here is derived from an EMBL/GenBank/DDBJ whole genome shotgun (WGS) entry which is preliminary data.</text>
</comment>
<evidence type="ECO:0000313" key="1">
    <source>
        <dbReference type="EMBL" id="CAG8669048.1"/>
    </source>
</evidence>
<dbReference type="EMBL" id="CAJVQB010005741">
    <property type="protein sequence ID" value="CAG8669048.1"/>
    <property type="molecule type" value="Genomic_DNA"/>
</dbReference>
<gene>
    <name evidence="1" type="ORF">GMARGA_LOCUS10314</name>
</gene>
<keyword evidence="2" id="KW-1185">Reference proteome</keyword>
<organism evidence="1 2">
    <name type="scientific">Gigaspora margarita</name>
    <dbReference type="NCBI Taxonomy" id="4874"/>
    <lineage>
        <taxon>Eukaryota</taxon>
        <taxon>Fungi</taxon>
        <taxon>Fungi incertae sedis</taxon>
        <taxon>Mucoromycota</taxon>
        <taxon>Glomeromycotina</taxon>
        <taxon>Glomeromycetes</taxon>
        <taxon>Diversisporales</taxon>
        <taxon>Gigasporaceae</taxon>
        <taxon>Gigaspora</taxon>
    </lineage>
</organism>
<protein>
    <submittedName>
        <fullName evidence="1">23459_t:CDS:1</fullName>
    </submittedName>
</protein>
<proteinExistence type="predicted"/>
<accession>A0ABN7USY4</accession>
<evidence type="ECO:0000313" key="2">
    <source>
        <dbReference type="Proteomes" id="UP000789901"/>
    </source>
</evidence>
<name>A0ABN7USY4_GIGMA</name>
<reference evidence="1 2" key="1">
    <citation type="submission" date="2021-06" db="EMBL/GenBank/DDBJ databases">
        <authorList>
            <person name="Kallberg Y."/>
            <person name="Tangrot J."/>
            <person name="Rosling A."/>
        </authorList>
    </citation>
    <scope>NUCLEOTIDE SEQUENCE [LARGE SCALE GENOMIC DNA]</scope>
    <source>
        <strain evidence="1 2">120-4 pot B 10/14</strain>
    </source>
</reference>